<organism evidence="1">
    <name type="scientific">marine sediment metagenome</name>
    <dbReference type="NCBI Taxonomy" id="412755"/>
    <lineage>
        <taxon>unclassified sequences</taxon>
        <taxon>metagenomes</taxon>
        <taxon>ecological metagenomes</taxon>
    </lineage>
</organism>
<sequence length="279" mass="33913">MSDKNLDLGIKILQQDINVCVDLFDKNNFRLINIIANRYLENCLIFNEYQLYLPGVFIKDMVNDYLGVINNPDKSKRINSAKVVGEKLLSKIQDFFKDLNEEILWNDFHKYNLSINEFLRDDKDTHYLKNPQFSSKSFKFLLNYVENHENYLYMINNKFLEGILSIMVRVIRNHYFNLHELMIYIYIKYLGYLYQYYYYENFSNKQLNMEKIKEDLSNYLKYINSLKEKKDIDIPDFNKNLWNIVKKWREMYIFYKGLPIERDVFIPLGLKQTKINEEK</sequence>
<evidence type="ECO:0000313" key="1">
    <source>
        <dbReference type="EMBL" id="KKN19072.1"/>
    </source>
</evidence>
<name>A0A0F9P3V9_9ZZZZ</name>
<accession>A0A0F9P3V9</accession>
<dbReference type="EMBL" id="LAZR01003369">
    <property type="protein sequence ID" value="KKN19072.1"/>
    <property type="molecule type" value="Genomic_DNA"/>
</dbReference>
<dbReference type="AlphaFoldDB" id="A0A0F9P3V9"/>
<comment type="caution">
    <text evidence="1">The sequence shown here is derived from an EMBL/GenBank/DDBJ whole genome shotgun (WGS) entry which is preliminary data.</text>
</comment>
<proteinExistence type="predicted"/>
<reference evidence="1" key="1">
    <citation type="journal article" date="2015" name="Nature">
        <title>Complex archaea that bridge the gap between prokaryotes and eukaryotes.</title>
        <authorList>
            <person name="Spang A."/>
            <person name="Saw J.H."/>
            <person name="Jorgensen S.L."/>
            <person name="Zaremba-Niedzwiedzka K."/>
            <person name="Martijn J."/>
            <person name="Lind A.E."/>
            <person name="van Eijk R."/>
            <person name="Schleper C."/>
            <person name="Guy L."/>
            <person name="Ettema T.J."/>
        </authorList>
    </citation>
    <scope>NUCLEOTIDE SEQUENCE</scope>
</reference>
<protein>
    <submittedName>
        <fullName evidence="1">Uncharacterized protein</fullName>
    </submittedName>
</protein>
<gene>
    <name evidence="1" type="ORF">LCGC14_0949380</name>
</gene>